<evidence type="ECO:0000256" key="1">
    <source>
        <dbReference type="SAM" id="Phobius"/>
    </source>
</evidence>
<reference evidence="2" key="1">
    <citation type="submission" date="2021-06" db="EMBL/GenBank/DDBJ databases">
        <authorList>
            <person name="Kallberg Y."/>
            <person name="Tangrot J."/>
            <person name="Rosling A."/>
        </authorList>
    </citation>
    <scope>NUCLEOTIDE SEQUENCE</scope>
    <source>
        <strain evidence="2">MT106</strain>
    </source>
</reference>
<protein>
    <submittedName>
        <fullName evidence="2">7184_t:CDS:1</fullName>
    </submittedName>
</protein>
<accession>A0A9N9H728</accession>
<evidence type="ECO:0000313" key="2">
    <source>
        <dbReference type="EMBL" id="CAG8652068.1"/>
    </source>
</evidence>
<feature type="transmembrane region" description="Helical" evidence="1">
    <location>
        <begin position="12"/>
        <end position="31"/>
    </location>
</feature>
<comment type="caution">
    <text evidence="2">The sequence shown here is derived from an EMBL/GenBank/DDBJ whole genome shotgun (WGS) entry which is preliminary data.</text>
</comment>
<dbReference type="AlphaFoldDB" id="A0A9N9H728"/>
<feature type="non-terminal residue" evidence="2">
    <location>
        <position position="93"/>
    </location>
</feature>
<gene>
    <name evidence="2" type="ORF">AGERDE_LOCUS11447</name>
</gene>
<dbReference type="Proteomes" id="UP000789831">
    <property type="component" value="Unassembled WGS sequence"/>
</dbReference>
<keyword evidence="3" id="KW-1185">Reference proteome</keyword>
<keyword evidence="1" id="KW-0812">Transmembrane</keyword>
<keyword evidence="1" id="KW-0472">Membrane</keyword>
<name>A0A9N9H728_9GLOM</name>
<keyword evidence="1" id="KW-1133">Transmembrane helix</keyword>
<organism evidence="2 3">
    <name type="scientific">Ambispora gerdemannii</name>
    <dbReference type="NCBI Taxonomy" id="144530"/>
    <lineage>
        <taxon>Eukaryota</taxon>
        <taxon>Fungi</taxon>
        <taxon>Fungi incertae sedis</taxon>
        <taxon>Mucoromycota</taxon>
        <taxon>Glomeromycotina</taxon>
        <taxon>Glomeromycetes</taxon>
        <taxon>Archaeosporales</taxon>
        <taxon>Ambisporaceae</taxon>
        <taxon>Ambispora</taxon>
    </lineage>
</organism>
<dbReference type="EMBL" id="CAJVPL010004853">
    <property type="protein sequence ID" value="CAG8652068.1"/>
    <property type="molecule type" value="Genomic_DNA"/>
</dbReference>
<feature type="transmembrane region" description="Helical" evidence="1">
    <location>
        <begin position="51"/>
        <end position="74"/>
    </location>
</feature>
<evidence type="ECO:0000313" key="3">
    <source>
        <dbReference type="Proteomes" id="UP000789831"/>
    </source>
</evidence>
<sequence length="93" mass="10573">MPLTYYIDHISPISIVYFNAFLVLFTTIKSVSVPTLVNLDSESNSTTLQNYNASIDAFLSLVTIIPPIFILLTLNKKSIEYTLFLIFDDFLVF</sequence>
<proteinExistence type="predicted"/>